<evidence type="ECO:0000256" key="1">
    <source>
        <dbReference type="SAM" id="MobiDB-lite"/>
    </source>
</evidence>
<dbReference type="EMBL" id="LR797117">
    <property type="protein sequence ID" value="CAB4188097.1"/>
    <property type="molecule type" value="Genomic_DNA"/>
</dbReference>
<proteinExistence type="predicted"/>
<accession>A0A6J5QZQ5</accession>
<name>A0A6J5QZQ5_9CAUD</name>
<feature type="region of interest" description="Disordered" evidence="1">
    <location>
        <begin position="131"/>
        <end position="169"/>
    </location>
</feature>
<reference evidence="2" key="1">
    <citation type="submission" date="2020-05" db="EMBL/GenBank/DDBJ databases">
        <authorList>
            <person name="Chiriac C."/>
            <person name="Salcher M."/>
            <person name="Ghai R."/>
            <person name="Kavagutti S V."/>
        </authorList>
    </citation>
    <scope>NUCLEOTIDE SEQUENCE</scope>
</reference>
<evidence type="ECO:0000313" key="2">
    <source>
        <dbReference type="EMBL" id="CAB4188097.1"/>
    </source>
</evidence>
<protein>
    <submittedName>
        <fullName evidence="2">Uncharacterized protein</fullName>
    </submittedName>
</protein>
<feature type="compositionally biased region" description="Basic and acidic residues" evidence="1">
    <location>
        <begin position="131"/>
        <end position="143"/>
    </location>
</feature>
<dbReference type="SUPFAM" id="SSF46785">
    <property type="entry name" value="Winged helix' DNA-binding domain"/>
    <property type="match status" value="1"/>
</dbReference>
<organism evidence="2">
    <name type="scientific">uncultured Caudovirales phage</name>
    <dbReference type="NCBI Taxonomy" id="2100421"/>
    <lineage>
        <taxon>Viruses</taxon>
        <taxon>Duplodnaviria</taxon>
        <taxon>Heunggongvirae</taxon>
        <taxon>Uroviricota</taxon>
        <taxon>Caudoviricetes</taxon>
        <taxon>Peduoviridae</taxon>
        <taxon>Maltschvirus</taxon>
        <taxon>Maltschvirus maltsch</taxon>
    </lineage>
</organism>
<dbReference type="InterPro" id="IPR036390">
    <property type="entry name" value="WH_DNA-bd_sf"/>
</dbReference>
<gene>
    <name evidence="2" type="ORF">UFOVP1166_48</name>
</gene>
<sequence length="169" mass="19407">MTEAELRTEAQWPEVLTFCLRHMCQAPGCTKRRRSTSYCGMHDARFMRHGSINAVYGGPNNPKRARTRRLILSATTNTWQSTNAIARRTNLTTETVRRYMAELIALRQVQLERRERRGPKAFFWKLTHIQPEEEPHLDGRQEATADSPARYVGSARPRAAEPAWASQPS</sequence>